<dbReference type="EMBL" id="JAGSOG010000008">
    <property type="protein sequence ID" value="MBR7832212.1"/>
    <property type="molecule type" value="Genomic_DNA"/>
</dbReference>
<dbReference type="RefSeq" id="WP_212526749.1">
    <property type="nucleotide sequence ID" value="NZ_JAGSOG010000008.1"/>
</dbReference>
<dbReference type="InterPro" id="IPR013783">
    <property type="entry name" value="Ig-like_fold"/>
</dbReference>
<proteinExistence type="predicted"/>
<gene>
    <name evidence="3" type="ORF">KDL01_03015</name>
</gene>
<dbReference type="SUPFAM" id="SSF51126">
    <property type="entry name" value="Pectin lyase-like"/>
    <property type="match status" value="1"/>
</dbReference>
<evidence type="ECO:0000259" key="2">
    <source>
        <dbReference type="PROSITE" id="PS50093"/>
    </source>
</evidence>
<organism evidence="3 4">
    <name type="scientific">Actinospica durhamensis</name>
    <dbReference type="NCBI Taxonomy" id="1508375"/>
    <lineage>
        <taxon>Bacteria</taxon>
        <taxon>Bacillati</taxon>
        <taxon>Actinomycetota</taxon>
        <taxon>Actinomycetes</taxon>
        <taxon>Catenulisporales</taxon>
        <taxon>Actinospicaceae</taxon>
        <taxon>Actinospica</taxon>
    </lineage>
</organism>
<evidence type="ECO:0000256" key="1">
    <source>
        <dbReference type="SAM" id="SignalP"/>
    </source>
</evidence>
<sequence length="870" mass="87976">MPTRRSSTSLLLSIVCTAVLAPSAHADASPENVTYVATRTGCSDSGPGTDPTAPFCTLQAAVDAAAPGTTVELAWNTVENQIATVTASGTAEDPITIRPAPGDTPVIGQILGNPGTIPALTFSGANYVDVTGVTLGGVTTQFAQIEGSAHIDFDEIGFDWESYEPNEDSGPFLEVAGTSSDVVLTRSTITMPYQGSGTVVQLDSGTTGDVIAGNAIRQGSLEGSGTQAAIVATGATDTEITSNTIDQYGPFCGSTIVLAEGSVGTTIENNVLEGNEASCDGGAAQAVLEVDPTSESGSVADYNLLYAPPQSLVSTFPAYEWGGVTYSTVSSFTAATGQGSHDLVSNPDPSLGASPTINSANSAAPGMPATDLDGNGCSYDPYVPITGAGSPAYCTRGAVQYQSAPLTVTVDTSPLSALEAQAYDAAQAPADPQGFSIDWGDGQTTDSASSATHYYARPGLYTVTETVTDQLGEKISGSTSFSTRGTDFTPYGPTRILDTRSGTGASKGLVASGSVIKLRVAGTGSIPAGIGAVVMNLTAVDGTGNGFISAYPDGSAVPRVSNLNYGKAAPVANEAFVPVGADGYVDLLNSGAGPSVSVDLIADVTGYFSAAQSSSFYSLDPTRILDTRNGTGAAKAKVAPHGSIQLAITIPASSAAPKTGITAVSLHVTAVDATANGFVTAYPDGQTRPTASNLNDTTGAAVSNTVVVPVGADGKVDLYNGSPTGSVDLIADITGYYSTTTVTGLATVFVPVTPSRVADTRTSKAMTPGSTVTFRPVGGHNTMPAPDTTYVVNLTVTAATGNGLITAWPHGEPTPNTSNLNYLRGQTVANLAQIRSGSIDASGNDVIASNTESGGTVEFIADVFGYYTLE</sequence>
<dbReference type="InterPro" id="IPR035986">
    <property type="entry name" value="PKD_dom_sf"/>
</dbReference>
<dbReference type="Pfam" id="PF18911">
    <property type="entry name" value="PKD_4"/>
    <property type="match status" value="1"/>
</dbReference>
<dbReference type="SUPFAM" id="SSF49299">
    <property type="entry name" value="PKD domain"/>
    <property type="match status" value="1"/>
</dbReference>
<dbReference type="InterPro" id="IPR012334">
    <property type="entry name" value="Pectin_lyas_fold"/>
</dbReference>
<dbReference type="Proteomes" id="UP000675781">
    <property type="component" value="Unassembled WGS sequence"/>
</dbReference>
<dbReference type="AlphaFoldDB" id="A0A941INN0"/>
<keyword evidence="4" id="KW-1185">Reference proteome</keyword>
<comment type="caution">
    <text evidence="3">The sequence shown here is derived from an EMBL/GenBank/DDBJ whole genome shotgun (WGS) entry which is preliminary data.</text>
</comment>
<accession>A0A941INN0</accession>
<dbReference type="InterPro" id="IPR011050">
    <property type="entry name" value="Pectin_lyase_fold/virulence"/>
</dbReference>
<name>A0A941INN0_9ACTN</name>
<dbReference type="PROSITE" id="PS50093">
    <property type="entry name" value="PKD"/>
    <property type="match status" value="1"/>
</dbReference>
<feature type="chain" id="PRO_5037175458" description="PKD domain-containing protein" evidence="1">
    <location>
        <begin position="27"/>
        <end position="870"/>
    </location>
</feature>
<feature type="domain" description="PKD" evidence="2">
    <location>
        <begin position="431"/>
        <end position="480"/>
    </location>
</feature>
<feature type="signal peptide" evidence="1">
    <location>
        <begin position="1"/>
        <end position="26"/>
    </location>
</feature>
<keyword evidence="1" id="KW-0732">Signal</keyword>
<evidence type="ECO:0000313" key="3">
    <source>
        <dbReference type="EMBL" id="MBR7832212.1"/>
    </source>
</evidence>
<dbReference type="Gene3D" id="2.160.20.10">
    <property type="entry name" value="Single-stranded right-handed beta-helix, Pectin lyase-like"/>
    <property type="match status" value="1"/>
</dbReference>
<reference evidence="3" key="1">
    <citation type="submission" date="2021-04" db="EMBL/GenBank/DDBJ databases">
        <title>Genome based classification of Actinospica acidithermotolerans sp. nov., an actinobacterium isolated from an Indonesian hot spring.</title>
        <authorList>
            <person name="Kusuma A.B."/>
            <person name="Putra K.E."/>
            <person name="Nafisah S."/>
            <person name="Loh J."/>
            <person name="Nouioui I."/>
            <person name="Goodfellow M."/>
        </authorList>
    </citation>
    <scope>NUCLEOTIDE SEQUENCE</scope>
    <source>
        <strain evidence="3">CSCA 57</strain>
    </source>
</reference>
<dbReference type="GO" id="GO:0005975">
    <property type="term" value="P:carbohydrate metabolic process"/>
    <property type="evidence" value="ECO:0007669"/>
    <property type="project" value="UniProtKB-ARBA"/>
</dbReference>
<dbReference type="InterPro" id="IPR000601">
    <property type="entry name" value="PKD_dom"/>
</dbReference>
<dbReference type="Gene3D" id="2.60.40.10">
    <property type="entry name" value="Immunoglobulins"/>
    <property type="match status" value="1"/>
</dbReference>
<protein>
    <recommendedName>
        <fullName evidence="2">PKD domain-containing protein</fullName>
    </recommendedName>
</protein>
<evidence type="ECO:0000313" key="4">
    <source>
        <dbReference type="Proteomes" id="UP000675781"/>
    </source>
</evidence>